<dbReference type="Proteomes" id="UP001207468">
    <property type="component" value="Unassembled WGS sequence"/>
</dbReference>
<sequence>MWRLARARTVVRFSRFKRYSSTIRELQDAFRDPASPYHIPEGSRGPASPDEQLITLSPAEEGHAYFEDRGFDPTSFWEQPIAWGDHDAFQHVNNVRYVRFFESGRIRWISSVGEELGGPGRADAFLRARGISFILKSIEVNFRRPVQYPDTLLIAHKPALEPEPKRARTQFLLHGRAFSYAQRAIVADSTSVITWYDYEKLAKCDPGDDHWAPILGRIR</sequence>
<gene>
    <name evidence="1" type="ORF">F5148DRAFT_466900</name>
</gene>
<accession>A0ACC0UNN1</accession>
<keyword evidence="2" id="KW-1185">Reference proteome</keyword>
<evidence type="ECO:0000313" key="1">
    <source>
        <dbReference type="EMBL" id="KAI9513097.1"/>
    </source>
</evidence>
<comment type="caution">
    <text evidence="1">The sequence shown here is derived from an EMBL/GenBank/DDBJ whole genome shotgun (WGS) entry which is preliminary data.</text>
</comment>
<protein>
    <submittedName>
        <fullName evidence="1">HotDog domain-containing protein</fullName>
    </submittedName>
</protein>
<name>A0ACC0UNN1_9AGAM</name>
<dbReference type="EMBL" id="JAGFNK010000003">
    <property type="protein sequence ID" value="KAI9513097.1"/>
    <property type="molecule type" value="Genomic_DNA"/>
</dbReference>
<reference evidence="1" key="1">
    <citation type="submission" date="2021-03" db="EMBL/GenBank/DDBJ databases">
        <title>Evolutionary priming and transition to the ectomycorrhizal habit in an iconic lineage of mushroom-forming fungi: is preadaptation a requirement?</title>
        <authorList>
            <consortium name="DOE Joint Genome Institute"/>
            <person name="Looney B.P."/>
            <person name="Miyauchi S."/>
            <person name="Morin E."/>
            <person name="Drula E."/>
            <person name="Courty P.E."/>
            <person name="Chicoki N."/>
            <person name="Fauchery L."/>
            <person name="Kohler A."/>
            <person name="Kuo A."/>
            <person name="LaButti K."/>
            <person name="Pangilinan J."/>
            <person name="Lipzen A."/>
            <person name="Riley R."/>
            <person name="Andreopoulos W."/>
            <person name="He G."/>
            <person name="Johnson J."/>
            <person name="Barry K.W."/>
            <person name="Grigoriev I.V."/>
            <person name="Nagy L."/>
            <person name="Hibbett D."/>
            <person name="Henrissat B."/>
            <person name="Matheny P.B."/>
            <person name="Labbe J."/>
            <person name="Martin A.F."/>
        </authorList>
    </citation>
    <scope>NUCLEOTIDE SEQUENCE</scope>
    <source>
        <strain evidence="1">BPL698</strain>
    </source>
</reference>
<organism evidence="1 2">
    <name type="scientific">Russula earlei</name>
    <dbReference type="NCBI Taxonomy" id="71964"/>
    <lineage>
        <taxon>Eukaryota</taxon>
        <taxon>Fungi</taxon>
        <taxon>Dikarya</taxon>
        <taxon>Basidiomycota</taxon>
        <taxon>Agaricomycotina</taxon>
        <taxon>Agaricomycetes</taxon>
        <taxon>Russulales</taxon>
        <taxon>Russulaceae</taxon>
        <taxon>Russula</taxon>
    </lineage>
</organism>
<proteinExistence type="predicted"/>
<evidence type="ECO:0000313" key="2">
    <source>
        <dbReference type="Proteomes" id="UP001207468"/>
    </source>
</evidence>